<proteinExistence type="predicted"/>
<feature type="coiled-coil region" evidence="1">
    <location>
        <begin position="474"/>
        <end position="501"/>
    </location>
</feature>
<reference evidence="3" key="2">
    <citation type="submission" date="2022-01" db="EMBL/GenBank/DDBJ databases">
        <authorList>
            <person name="Yamashiro T."/>
            <person name="Shiraishi A."/>
            <person name="Satake H."/>
            <person name="Nakayama K."/>
        </authorList>
    </citation>
    <scope>NUCLEOTIDE SEQUENCE</scope>
</reference>
<feature type="region of interest" description="Disordered" evidence="2">
    <location>
        <begin position="187"/>
        <end position="210"/>
    </location>
</feature>
<evidence type="ECO:0000256" key="1">
    <source>
        <dbReference type="SAM" id="Coils"/>
    </source>
</evidence>
<comment type="caution">
    <text evidence="3">The sequence shown here is derived from an EMBL/GenBank/DDBJ whole genome shotgun (WGS) entry which is preliminary data.</text>
</comment>
<gene>
    <name evidence="3" type="ORF">Tco_0952096</name>
</gene>
<dbReference type="EMBL" id="BQNB010015724">
    <property type="protein sequence ID" value="GJT43381.1"/>
    <property type="molecule type" value="Genomic_DNA"/>
</dbReference>
<name>A0ABQ5DYU8_9ASTR</name>
<evidence type="ECO:0000313" key="4">
    <source>
        <dbReference type="Proteomes" id="UP001151760"/>
    </source>
</evidence>
<reference evidence="3" key="1">
    <citation type="journal article" date="2022" name="Int. J. Mol. Sci.">
        <title>Draft Genome of Tanacetum Coccineum: Genomic Comparison of Closely Related Tanacetum-Family Plants.</title>
        <authorList>
            <person name="Yamashiro T."/>
            <person name="Shiraishi A."/>
            <person name="Nakayama K."/>
            <person name="Satake H."/>
        </authorList>
    </citation>
    <scope>NUCLEOTIDE SEQUENCE</scope>
</reference>
<organism evidence="3 4">
    <name type="scientific">Tanacetum coccineum</name>
    <dbReference type="NCBI Taxonomy" id="301880"/>
    <lineage>
        <taxon>Eukaryota</taxon>
        <taxon>Viridiplantae</taxon>
        <taxon>Streptophyta</taxon>
        <taxon>Embryophyta</taxon>
        <taxon>Tracheophyta</taxon>
        <taxon>Spermatophyta</taxon>
        <taxon>Magnoliopsida</taxon>
        <taxon>eudicotyledons</taxon>
        <taxon>Gunneridae</taxon>
        <taxon>Pentapetalae</taxon>
        <taxon>asterids</taxon>
        <taxon>campanulids</taxon>
        <taxon>Asterales</taxon>
        <taxon>Asteraceae</taxon>
        <taxon>Asteroideae</taxon>
        <taxon>Anthemideae</taxon>
        <taxon>Anthemidinae</taxon>
        <taxon>Tanacetum</taxon>
    </lineage>
</organism>
<evidence type="ECO:0000256" key="2">
    <source>
        <dbReference type="SAM" id="MobiDB-lite"/>
    </source>
</evidence>
<feature type="coiled-coil region" evidence="1">
    <location>
        <begin position="539"/>
        <end position="585"/>
    </location>
</feature>
<dbReference type="Proteomes" id="UP001151760">
    <property type="component" value="Unassembled WGS sequence"/>
</dbReference>
<evidence type="ECO:0008006" key="5">
    <source>
        <dbReference type="Google" id="ProtNLM"/>
    </source>
</evidence>
<keyword evidence="1" id="KW-0175">Coiled coil</keyword>
<feature type="region of interest" description="Disordered" evidence="2">
    <location>
        <begin position="305"/>
        <end position="326"/>
    </location>
</feature>
<accession>A0ABQ5DYU8</accession>
<protein>
    <recommendedName>
        <fullName evidence="5">Gag-Pol polyprotein</fullName>
    </recommendedName>
</protein>
<evidence type="ECO:0000313" key="3">
    <source>
        <dbReference type="EMBL" id="GJT43381.1"/>
    </source>
</evidence>
<feature type="coiled-coil region" evidence="1">
    <location>
        <begin position="149"/>
        <end position="176"/>
    </location>
</feature>
<keyword evidence="4" id="KW-1185">Reference proteome</keyword>
<sequence>MLAPGSYAQWKSRFMRYVDTKPNRELLKKIIYEGPYIMTEITNQETSEDGDRPREIWIAIERLQQGESINIQDVKTKLFWEFGKFTSKDGESIESYYTRFYKMMYKMVRNKLKVDNMQVNVQFLQQLQLEWSRFVKIVKQANNLDNVSYHTLFDILKQHQNEINEIRAERIARNANLLALNKGKEIVKQPSSQSESASEEDSDEEQAHRDKQIQKSLALNYWQFVNQRINNKQLVGTEKLVGNRVKDYEYHKEKMMLCKQESKGIPLSTEQDEWLQDTYEEPDRQELEAYYIAIGKETVDSNIIPDSTDMCDNEKKDEQNAEEPEDERVLLASLIANLKLDDDENKKIQKQLKKANTSLTQELDKYKLDLKYFKIELERNKTFQTNQKDKEAVELKCKEALDLLAYVQANVNNIKSTVETDWQQHKFDWHNPITHDIKLLVHDMLIPFAHKTLKNVRIFENALKEEMLEDLKYVQSVEKEIDDLKMEIDDLKSQIEHEKTDFPKVDDLLLQEFSSKDFMCVILLSLDDIDEYCEMTCKYLEKTKECERLENELSKCQKENHDKSFTQLEKYCINLELALQNAKENSVYKKNS</sequence>